<keyword evidence="3" id="KW-0731">Sigma factor</keyword>
<gene>
    <name evidence="7" type="ORF">LX73_0601</name>
</gene>
<dbReference type="InterPro" id="IPR013324">
    <property type="entry name" value="RNA_pol_sigma_r3/r4-like"/>
</dbReference>
<dbReference type="OrthoDB" id="128473at2"/>
<dbReference type="Pfam" id="PF07638">
    <property type="entry name" value="Sigma70_ECF"/>
    <property type="match status" value="1"/>
</dbReference>
<keyword evidence="8" id="KW-1185">Reference proteome</keyword>
<dbReference type="InterPro" id="IPR011517">
    <property type="entry name" value="RNA_pol_sigma70_ECF-like"/>
</dbReference>
<evidence type="ECO:0000259" key="6">
    <source>
        <dbReference type="Pfam" id="PF07638"/>
    </source>
</evidence>
<dbReference type="AlphaFoldDB" id="A0A5D3YQP0"/>
<dbReference type="InterPro" id="IPR036388">
    <property type="entry name" value="WH-like_DNA-bd_sf"/>
</dbReference>
<dbReference type="PANTHER" id="PTHR43133:SF39">
    <property type="entry name" value="SIMILAR TO RNA POLYMERASE SIGMA-E FACTOR"/>
    <property type="match status" value="1"/>
</dbReference>
<evidence type="ECO:0000256" key="3">
    <source>
        <dbReference type="ARBA" id="ARBA00023082"/>
    </source>
</evidence>
<feature type="coiled-coil region" evidence="5">
    <location>
        <begin position="117"/>
        <end position="147"/>
    </location>
</feature>
<organism evidence="7 8">
    <name type="scientific">Fodinibius salinus</name>
    <dbReference type="NCBI Taxonomy" id="860790"/>
    <lineage>
        <taxon>Bacteria</taxon>
        <taxon>Pseudomonadati</taxon>
        <taxon>Balneolota</taxon>
        <taxon>Balneolia</taxon>
        <taxon>Balneolales</taxon>
        <taxon>Balneolaceae</taxon>
        <taxon>Fodinibius</taxon>
    </lineage>
</organism>
<dbReference type="NCBIfam" id="TIGR02937">
    <property type="entry name" value="sigma70-ECF"/>
    <property type="match status" value="1"/>
</dbReference>
<evidence type="ECO:0000313" key="8">
    <source>
        <dbReference type="Proteomes" id="UP000324595"/>
    </source>
</evidence>
<dbReference type="SUPFAM" id="SSF88659">
    <property type="entry name" value="Sigma3 and sigma4 domains of RNA polymerase sigma factors"/>
    <property type="match status" value="1"/>
</dbReference>
<comment type="similarity">
    <text evidence="1">Belongs to the sigma-70 factor family. ECF subfamily.</text>
</comment>
<evidence type="ECO:0000256" key="5">
    <source>
        <dbReference type="SAM" id="Coils"/>
    </source>
</evidence>
<feature type="domain" description="RNA polymerase sigma-70 ECF-like HTH" evidence="6">
    <location>
        <begin position="4"/>
        <end position="185"/>
    </location>
</feature>
<evidence type="ECO:0000256" key="1">
    <source>
        <dbReference type="ARBA" id="ARBA00010641"/>
    </source>
</evidence>
<evidence type="ECO:0000313" key="7">
    <source>
        <dbReference type="EMBL" id="TYP95303.1"/>
    </source>
</evidence>
<dbReference type="GO" id="GO:0006352">
    <property type="term" value="P:DNA-templated transcription initiation"/>
    <property type="evidence" value="ECO:0007669"/>
    <property type="project" value="InterPro"/>
</dbReference>
<dbReference type="Proteomes" id="UP000324595">
    <property type="component" value="Unassembled WGS sequence"/>
</dbReference>
<dbReference type="CDD" id="cd06171">
    <property type="entry name" value="Sigma70_r4"/>
    <property type="match status" value="1"/>
</dbReference>
<dbReference type="InterPro" id="IPR013325">
    <property type="entry name" value="RNA_pol_sigma_r2"/>
</dbReference>
<accession>A0A5D3YQP0</accession>
<dbReference type="NCBIfam" id="TIGR02999">
    <property type="entry name" value="Sig-70_X6"/>
    <property type="match status" value="1"/>
</dbReference>
<comment type="caution">
    <text evidence="7">The sequence shown here is derived from an EMBL/GenBank/DDBJ whole genome shotgun (WGS) entry which is preliminary data.</text>
</comment>
<evidence type="ECO:0000256" key="4">
    <source>
        <dbReference type="ARBA" id="ARBA00023163"/>
    </source>
</evidence>
<dbReference type="Gene3D" id="1.10.1740.10">
    <property type="match status" value="1"/>
</dbReference>
<reference evidence="7 8" key="1">
    <citation type="submission" date="2019-07" db="EMBL/GenBank/DDBJ databases">
        <title>Genomic Encyclopedia of Archaeal and Bacterial Type Strains, Phase II (KMG-II): from individual species to whole genera.</title>
        <authorList>
            <person name="Goeker M."/>
        </authorList>
    </citation>
    <scope>NUCLEOTIDE SEQUENCE [LARGE SCALE GENOMIC DNA]</scope>
    <source>
        <strain evidence="7 8">DSM 21935</strain>
    </source>
</reference>
<sequence>MDKQGVTKLLVRLKEGEQEVYDQLYPLIYEELRDIAYAHMSRQSADHTLSKTELVHETYLKLINQSQIDFTDKSHFLAIASRCMRQILVDYARKKHAKKRGGKKQDITYIDEIFEKQDKKAQELINIDNALDQLEELNERLSKVVEMRFFGEMTIEQTAKALDISESTVKRDWMKARGWLYKKLKERFDIQ</sequence>
<dbReference type="InterPro" id="IPR014284">
    <property type="entry name" value="RNA_pol_sigma-70_dom"/>
</dbReference>
<keyword evidence="4" id="KW-0804">Transcription</keyword>
<dbReference type="RefSeq" id="WP_148897975.1">
    <property type="nucleotide sequence ID" value="NZ_VNHY01000001.1"/>
</dbReference>
<dbReference type="GO" id="GO:0016987">
    <property type="term" value="F:sigma factor activity"/>
    <property type="evidence" value="ECO:0007669"/>
    <property type="project" value="UniProtKB-KW"/>
</dbReference>
<dbReference type="EMBL" id="VNHY01000001">
    <property type="protein sequence ID" value="TYP95303.1"/>
    <property type="molecule type" value="Genomic_DNA"/>
</dbReference>
<evidence type="ECO:0000256" key="2">
    <source>
        <dbReference type="ARBA" id="ARBA00023015"/>
    </source>
</evidence>
<protein>
    <submittedName>
        <fullName evidence="7">RNA polymerase, sigma subunit, ECF family</fullName>
    </submittedName>
</protein>
<dbReference type="SUPFAM" id="SSF88946">
    <property type="entry name" value="Sigma2 domain of RNA polymerase sigma factors"/>
    <property type="match status" value="1"/>
</dbReference>
<keyword evidence="5" id="KW-0175">Coiled coil</keyword>
<dbReference type="PANTHER" id="PTHR43133">
    <property type="entry name" value="RNA POLYMERASE ECF-TYPE SIGMA FACTO"/>
    <property type="match status" value="1"/>
</dbReference>
<dbReference type="InterPro" id="IPR039425">
    <property type="entry name" value="RNA_pol_sigma-70-like"/>
</dbReference>
<dbReference type="InterPro" id="IPR053812">
    <property type="entry name" value="HTH_Sigma70_ECF-like"/>
</dbReference>
<keyword evidence="2" id="KW-0805">Transcription regulation</keyword>
<name>A0A5D3YQP0_9BACT</name>
<dbReference type="Gene3D" id="1.10.10.10">
    <property type="entry name" value="Winged helix-like DNA-binding domain superfamily/Winged helix DNA-binding domain"/>
    <property type="match status" value="1"/>
</dbReference>
<proteinExistence type="inferred from homology"/>